<sequence>MMEEMEKHSEQQPHEPETQPAEVPLLETIHLSDTPAPRKPQHADDIALTQCILCLLLVLCVFGLHWLKPEWQIMLLEQYAAKRDAPPVLWLDQLLRAVQQWITK</sequence>
<dbReference type="STRING" id="411473.RUMCAL_00453"/>
<keyword evidence="4" id="KW-1185">Reference proteome</keyword>
<feature type="transmembrane region" description="Helical" evidence="2">
    <location>
        <begin position="46"/>
        <end position="67"/>
    </location>
</feature>
<reference evidence="3 4" key="1">
    <citation type="submission" date="2013-07" db="EMBL/GenBank/DDBJ databases">
        <authorList>
            <person name="Weinstock G."/>
            <person name="Sodergren E."/>
            <person name="Wylie T."/>
            <person name="Fulton L."/>
            <person name="Fulton R."/>
            <person name="Fronick C."/>
            <person name="O'Laughlin M."/>
            <person name="Godfrey J."/>
            <person name="Miner T."/>
            <person name="Herter B."/>
            <person name="Appelbaum E."/>
            <person name="Cordes M."/>
            <person name="Lek S."/>
            <person name="Wollam A."/>
            <person name="Pepin K.H."/>
            <person name="Palsikar V.B."/>
            <person name="Mitreva M."/>
            <person name="Wilson R.K."/>
        </authorList>
    </citation>
    <scope>NUCLEOTIDE SEQUENCE [LARGE SCALE GENOMIC DNA]</scope>
    <source>
        <strain evidence="3 4">ATCC 27760</strain>
    </source>
</reference>
<evidence type="ECO:0000313" key="3">
    <source>
        <dbReference type="EMBL" id="ERJ97180.1"/>
    </source>
</evidence>
<feature type="compositionally biased region" description="Basic and acidic residues" evidence="1">
    <location>
        <begin position="1"/>
        <end position="17"/>
    </location>
</feature>
<dbReference type="RefSeq" id="WP_021682130.1">
    <property type="nucleotide sequence ID" value="NZ_KI260404.1"/>
</dbReference>
<keyword evidence="2" id="KW-0472">Membrane</keyword>
<keyword evidence="2" id="KW-1133">Transmembrane helix</keyword>
<feature type="region of interest" description="Disordered" evidence="1">
    <location>
        <begin position="1"/>
        <end position="41"/>
    </location>
</feature>
<accession>U2KYK5</accession>
<evidence type="ECO:0000313" key="4">
    <source>
        <dbReference type="Proteomes" id="UP000016662"/>
    </source>
</evidence>
<evidence type="ECO:0000256" key="2">
    <source>
        <dbReference type="SAM" id="Phobius"/>
    </source>
</evidence>
<dbReference type="EMBL" id="AWVF01000037">
    <property type="protein sequence ID" value="ERJ97180.1"/>
    <property type="molecule type" value="Genomic_DNA"/>
</dbReference>
<dbReference type="AlphaFoldDB" id="U2KYK5"/>
<dbReference type="Proteomes" id="UP000016662">
    <property type="component" value="Unassembled WGS sequence"/>
</dbReference>
<keyword evidence="2" id="KW-0812">Transmembrane</keyword>
<gene>
    <name evidence="3" type="ORF">RUMCAL_00453</name>
</gene>
<dbReference type="HOGENOM" id="CLU_2248149_0_0_9"/>
<protein>
    <submittedName>
        <fullName evidence="3">Uncharacterized protein</fullName>
    </submittedName>
</protein>
<evidence type="ECO:0000256" key="1">
    <source>
        <dbReference type="SAM" id="MobiDB-lite"/>
    </source>
</evidence>
<name>U2KYK5_9FIRM</name>
<dbReference type="PATRIC" id="fig|411473.3.peg.342"/>
<comment type="caution">
    <text evidence="3">The sequence shown here is derived from an EMBL/GenBank/DDBJ whole genome shotgun (WGS) entry which is preliminary data.</text>
</comment>
<proteinExistence type="predicted"/>
<organism evidence="3 4">
    <name type="scientific">Ruminococcus callidus ATCC 27760</name>
    <dbReference type="NCBI Taxonomy" id="411473"/>
    <lineage>
        <taxon>Bacteria</taxon>
        <taxon>Bacillati</taxon>
        <taxon>Bacillota</taxon>
        <taxon>Clostridia</taxon>
        <taxon>Eubacteriales</taxon>
        <taxon>Oscillospiraceae</taxon>
        <taxon>Ruminococcus</taxon>
    </lineage>
</organism>